<dbReference type="Proteomes" id="UP000317243">
    <property type="component" value="Unassembled WGS sequence"/>
</dbReference>
<dbReference type="PANTHER" id="PTHR32060">
    <property type="entry name" value="TAIL-SPECIFIC PROTEASE"/>
    <property type="match status" value="1"/>
</dbReference>
<feature type="domain" description="PDZ" evidence="7">
    <location>
        <begin position="245"/>
        <end position="329"/>
    </location>
</feature>
<gene>
    <name evidence="8" type="primary">prc</name>
    <name evidence="8" type="ORF">KOR42_18770</name>
</gene>
<dbReference type="PANTHER" id="PTHR32060:SF22">
    <property type="entry name" value="CARBOXYL-TERMINAL-PROCESSING PEPTIDASE 3, CHLOROPLASTIC"/>
    <property type="match status" value="1"/>
</dbReference>
<keyword evidence="3 5" id="KW-0378">Hydrolase</keyword>
<keyword evidence="9" id="KW-1185">Reference proteome</keyword>
<comment type="caution">
    <text evidence="8">The sequence shown here is derived from an EMBL/GenBank/DDBJ whole genome shotgun (WGS) entry which is preliminary data.</text>
</comment>
<dbReference type="Pfam" id="PF17804">
    <property type="entry name" value="TSP_NTD"/>
    <property type="match status" value="1"/>
</dbReference>
<dbReference type="Pfam" id="PF11818">
    <property type="entry name" value="DUF3340"/>
    <property type="match status" value="1"/>
</dbReference>
<dbReference type="EMBL" id="SIHI01000001">
    <property type="protein sequence ID" value="TWT58502.1"/>
    <property type="molecule type" value="Genomic_DNA"/>
</dbReference>
<proteinExistence type="inferred from homology"/>
<keyword evidence="2 5" id="KW-0645">Protease</keyword>
<dbReference type="InterPro" id="IPR029045">
    <property type="entry name" value="ClpP/crotonase-like_dom_sf"/>
</dbReference>
<keyword evidence="4 5" id="KW-0720">Serine protease</keyword>
<dbReference type="GO" id="GO:0006508">
    <property type="term" value="P:proteolysis"/>
    <property type="evidence" value="ECO:0007669"/>
    <property type="project" value="UniProtKB-KW"/>
</dbReference>
<reference evidence="8 9" key="1">
    <citation type="submission" date="2019-02" db="EMBL/GenBank/DDBJ databases">
        <title>Deep-cultivation of Planctomycetes and their phenomic and genomic characterization uncovers novel biology.</title>
        <authorList>
            <person name="Wiegand S."/>
            <person name="Jogler M."/>
            <person name="Boedeker C."/>
            <person name="Pinto D."/>
            <person name="Vollmers J."/>
            <person name="Rivas-Marin E."/>
            <person name="Kohn T."/>
            <person name="Peeters S.H."/>
            <person name="Heuer A."/>
            <person name="Rast P."/>
            <person name="Oberbeckmann S."/>
            <person name="Bunk B."/>
            <person name="Jeske O."/>
            <person name="Meyerdierks A."/>
            <person name="Storesund J.E."/>
            <person name="Kallscheuer N."/>
            <person name="Luecker S."/>
            <person name="Lage O.M."/>
            <person name="Pohl T."/>
            <person name="Merkel B.J."/>
            <person name="Hornburger P."/>
            <person name="Mueller R.-W."/>
            <person name="Bruemmer F."/>
            <person name="Labrenz M."/>
            <person name="Spormann A.M."/>
            <person name="Op Den Camp H."/>
            <person name="Overmann J."/>
            <person name="Amann R."/>
            <person name="Jetten M.S.M."/>
            <person name="Mascher T."/>
            <person name="Medema M.H."/>
            <person name="Devos D.P."/>
            <person name="Kaster A.-K."/>
            <person name="Ovreas L."/>
            <person name="Rohde M."/>
            <person name="Galperin M.Y."/>
            <person name="Jogler C."/>
        </authorList>
    </citation>
    <scope>NUCLEOTIDE SEQUENCE [LARGE SCALE GENOMIC DNA]</scope>
    <source>
        <strain evidence="8 9">KOR42</strain>
    </source>
</reference>
<comment type="similarity">
    <text evidence="1 5">Belongs to the peptidase S41A family.</text>
</comment>
<dbReference type="GO" id="GO:0007165">
    <property type="term" value="P:signal transduction"/>
    <property type="evidence" value="ECO:0007669"/>
    <property type="project" value="TreeGrafter"/>
</dbReference>
<evidence type="ECO:0000256" key="4">
    <source>
        <dbReference type="ARBA" id="ARBA00022825"/>
    </source>
</evidence>
<dbReference type="Pfam" id="PF03572">
    <property type="entry name" value="Peptidase_S41"/>
    <property type="match status" value="1"/>
</dbReference>
<dbReference type="InterPro" id="IPR005151">
    <property type="entry name" value="Tail-specific_protease"/>
</dbReference>
<dbReference type="InterPro" id="IPR004447">
    <property type="entry name" value="Peptidase_S41A"/>
</dbReference>
<dbReference type="NCBIfam" id="TIGR00225">
    <property type="entry name" value="prc"/>
    <property type="match status" value="1"/>
</dbReference>
<dbReference type="Gene3D" id="2.30.42.10">
    <property type="match status" value="1"/>
</dbReference>
<feature type="region of interest" description="Disordered" evidence="6">
    <location>
        <begin position="635"/>
        <end position="669"/>
    </location>
</feature>
<dbReference type="FunFam" id="3.90.226.10:FF:000090">
    <property type="entry name" value="Tail-specific protease"/>
    <property type="match status" value="1"/>
</dbReference>
<evidence type="ECO:0000256" key="3">
    <source>
        <dbReference type="ARBA" id="ARBA00022801"/>
    </source>
</evidence>
<dbReference type="Pfam" id="PF00595">
    <property type="entry name" value="PDZ"/>
    <property type="match status" value="1"/>
</dbReference>
<dbReference type="CDD" id="cd06782">
    <property type="entry name" value="cpPDZ_CPP-like"/>
    <property type="match status" value="1"/>
</dbReference>
<dbReference type="Gene3D" id="3.90.226.10">
    <property type="entry name" value="2-enoyl-CoA Hydratase, Chain A, domain 1"/>
    <property type="match status" value="1"/>
</dbReference>
<dbReference type="CDD" id="cd07560">
    <property type="entry name" value="Peptidase_S41_CPP"/>
    <property type="match status" value="1"/>
</dbReference>
<dbReference type="GO" id="GO:0004252">
    <property type="term" value="F:serine-type endopeptidase activity"/>
    <property type="evidence" value="ECO:0007669"/>
    <property type="project" value="UniProtKB-EC"/>
</dbReference>
<dbReference type="InterPro" id="IPR040573">
    <property type="entry name" value="TSP_N"/>
</dbReference>
<evidence type="ECO:0000256" key="6">
    <source>
        <dbReference type="SAM" id="MobiDB-lite"/>
    </source>
</evidence>
<dbReference type="SMART" id="SM00228">
    <property type="entry name" value="PDZ"/>
    <property type="match status" value="1"/>
</dbReference>
<evidence type="ECO:0000313" key="8">
    <source>
        <dbReference type="EMBL" id="TWT58502.1"/>
    </source>
</evidence>
<protein>
    <submittedName>
        <fullName evidence="8">Tail-specific protease</fullName>
        <ecNumber evidence="8">3.4.21.102</ecNumber>
    </submittedName>
</protein>
<accession>A0A5C5X9F8</accession>
<dbReference type="SUPFAM" id="SSF52096">
    <property type="entry name" value="ClpP/crotonase"/>
    <property type="match status" value="1"/>
</dbReference>
<organism evidence="8 9">
    <name type="scientific">Thalassoglobus neptunius</name>
    <dbReference type="NCBI Taxonomy" id="1938619"/>
    <lineage>
        <taxon>Bacteria</taxon>
        <taxon>Pseudomonadati</taxon>
        <taxon>Planctomycetota</taxon>
        <taxon>Planctomycetia</taxon>
        <taxon>Planctomycetales</taxon>
        <taxon>Planctomycetaceae</taxon>
        <taxon>Thalassoglobus</taxon>
    </lineage>
</organism>
<dbReference type="AlphaFoldDB" id="A0A5C5X9F8"/>
<dbReference type="GO" id="GO:0030288">
    <property type="term" value="C:outer membrane-bounded periplasmic space"/>
    <property type="evidence" value="ECO:0007669"/>
    <property type="project" value="TreeGrafter"/>
</dbReference>
<dbReference type="InterPro" id="IPR020992">
    <property type="entry name" value="Tail_Prtase_C"/>
</dbReference>
<evidence type="ECO:0000256" key="1">
    <source>
        <dbReference type="ARBA" id="ARBA00009179"/>
    </source>
</evidence>
<evidence type="ECO:0000256" key="5">
    <source>
        <dbReference type="RuleBase" id="RU004404"/>
    </source>
</evidence>
<dbReference type="InterPro" id="IPR001478">
    <property type="entry name" value="PDZ"/>
</dbReference>
<feature type="compositionally biased region" description="Acidic residues" evidence="6">
    <location>
        <begin position="652"/>
        <end position="665"/>
    </location>
</feature>
<dbReference type="RefSeq" id="WP_231740807.1">
    <property type="nucleotide sequence ID" value="NZ_SIHI01000001.1"/>
</dbReference>
<dbReference type="EC" id="3.4.21.102" evidence="8"/>
<evidence type="ECO:0000259" key="7">
    <source>
        <dbReference type="PROSITE" id="PS50106"/>
    </source>
</evidence>
<evidence type="ECO:0000313" key="9">
    <source>
        <dbReference type="Proteomes" id="UP000317243"/>
    </source>
</evidence>
<name>A0A5C5X9F8_9PLAN</name>
<dbReference type="SUPFAM" id="SSF50156">
    <property type="entry name" value="PDZ domain-like"/>
    <property type="match status" value="1"/>
</dbReference>
<dbReference type="PROSITE" id="PS50106">
    <property type="entry name" value="PDZ"/>
    <property type="match status" value="1"/>
</dbReference>
<feature type="compositionally biased region" description="Basic and acidic residues" evidence="6">
    <location>
        <begin position="635"/>
        <end position="651"/>
    </location>
</feature>
<dbReference type="InterPro" id="IPR036034">
    <property type="entry name" value="PDZ_sf"/>
</dbReference>
<evidence type="ECO:0000256" key="2">
    <source>
        <dbReference type="ARBA" id="ARBA00022670"/>
    </source>
</evidence>
<sequence length="697" mass="78877">MAWTDAARIRRFTALAMVVLGISTYFAQQLSSADPADAETAILVSKMIPKYHLNRQEINDDVSKTLIDRFIKDLDPLKLYFLESDIEHFQKHRTTLDDEIKAGNVEFAYEVFNTYKERLARQMEVANQWVEKEHDFSINEEIETDEDKLTWAKTTDELDDRWRRRVKYELLQFKLADEESKEDGDDEESETLDPKERLHKRYRNSLLATTQYDMVDQLERYLTALATVFDPHSSYMSPQSWEDFEIQMRLSLDGIGAALQADDGYTVVASIVPGGAASDDGRLKVKDKIIGVGQEEGEIVDIFEMKLSDVVRMIRGPRGTVVRLQVKSNDDGKIRIIELTRKKIELKESEVKGEIINTEDRLGRPGRVGVISIPSFYRDFAGASGGVANFKSASADVKRVLSVFAREQVDVVIIDLRNNGGGSLTEAIEISGHFIDRGPVVQVKEPSGYIRVLEDEDSGVSYAGPLVVMCNRLSASASEIFAGVIKDYHRGLIIGDTTTHGKGTVQNLMDVAPQRPFRLTRPDDRGKLKLTIQQFYRVKGDSTQNRGVRSDIVLPSLIDHWDLGEAFLDNALPFDKIRSANYVEERSVNPALISALAQNSQVRVKSDEDFQRVERSIARYIEKKNRTNLSLNEDKVREERAADRAASKADKEAEEEEEVEVDEDEKPIFPDNYYNNEALNIALDYVAALRGNLTVLN</sequence>
<dbReference type="SMART" id="SM00245">
    <property type="entry name" value="TSPc"/>
    <property type="match status" value="1"/>
</dbReference>